<evidence type="ECO:0000313" key="2">
    <source>
        <dbReference type="EMBL" id="CEK62409.1"/>
    </source>
</evidence>
<feature type="non-terminal residue" evidence="2">
    <location>
        <position position="1"/>
    </location>
</feature>
<name>A0A0B6Z1F8_9EUPU</name>
<evidence type="ECO:0000256" key="1">
    <source>
        <dbReference type="SAM" id="MobiDB-lite"/>
    </source>
</evidence>
<reference evidence="2" key="1">
    <citation type="submission" date="2014-12" db="EMBL/GenBank/DDBJ databases">
        <title>Insight into the proteome of Arion vulgaris.</title>
        <authorList>
            <person name="Aradska J."/>
            <person name="Bulat T."/>
            <person name="Smidak R."/>
            <person name="Sarate P."/>
            <person name="Gangsoo J."/>
            <person name="Sialana F."/>
            <person name="Bilban M."/>
            <person name="Lubec G."/>
        </authorList>
    </citation>
    <scope>NUCLEOTIDE SEQUENCE</scope>
    <source>
        <tissue evidence="2">Skin</tissue>
    </source>
</reference>
<protein>
    <submittedName>
        <fullName evidence="2">Uncharacterized protein</fullName>
    </submittedName>
</protein>
<feature type="compositionally biased region" description="Polar residues" evidence="1">
    <location>
        <begin position="42"/>
        <end position="51"/>
    </location>
</feature>
<feature type="compositionally biased region" description="Basic and acidic residues" evidence="1">
    <location>
        <begin position="1"/>
        <end position="10"/>
    </location>
</feature>
<sequence>SESSNKDNSHPGKSQHISGPRNGLILPSNPTESSCIPPDQDAGNSGASVVGNSNLDLATFKKTILSDLTPDVVLDASISSDVKSDLSLAEPTKNPLVREYRPDADIE</sequence>
<dbReference type="EMBL" id="HACG01015544">
    <property type="protein sequence ID" value="CEK62409.1"/>
    <property type="molecule type" value="Transcribed_RNA"/>
</dbReference>
<feature type="non-terminal residue" evidence="2">
    <location>
        <position position="107"/>
    </location>
</feature>
<dbReference type="AlphaFoldDB" id="A0A0B6Z1F8"/>
<organism evidence="2">
    <name type="scientific">Arion vulgaris</name>
    <dbReference type="NCBI Taxonomy" id="1028688"/>
    <lineage>
        <taxon>Eukaryota</taxon>
        <taxon>Metazoa</taxon>
        <taxon>Spiralia</taxon>
        <taxon>Lophotrochozoa</taxon>
        <taxon>Mollusca</taxon>
        <taxon>Gastropoda</taxon>
        <taxon>Heterobranchia</taxon>
        <taxon>Euthyneura</taxon>
        <taxon>Panpulmonata</taxon>
        <taxon>Eupulmonata</taxon>
        <taxon>Stylommatophora</taxon>
        <taxon>Helicina</taxon>
        <taxon>Arionoidea</taxon>
        <taxon>Arionidae</taxon>
        <taxon>Arion</taxon>
    </lineage>
</organism>
<accession>A0A0B6Z1F8</accession>
<proteinExistence type="predicted"/>
<feature type="region of interest" description="Disordered" evidence="1">
    <location>
        <begin position="1"/>
        <end position="51"/>
    </location>
</feature>
<gene>
    <name evidence="2" type="primary">ORF45096</name>
</gene>